<keyword evidence="4" id="KW-1185">Reference proteome</keyword>
<feature type="compositionally biased region" description="Basic and acidic residues" evidence="1">
    <location>
        <begin position="270"/>
        <end position="303"/>
    </location>
</feature>
<dbReference type="InterPro" id="IPR057227">
    <property type="entry name" value="DUF7905"/>
</dbReference>
<evidence type="ECO:0000256" key="1">
    <source>
        <dbReference type="SAM" id="MobiDB-lite"/>
    </source>
</evidence>
<reference evidence="3 4" key="1">
    <citation type="submission" date="2017-11" db="EMBL/GenBank/DDBJ databases">
        <title>The genome of Rhizophagus clarus HR1 reveals common genetic basis of auxotrophy among arbuscular mycorrhizal fungi.</title>
        <authorList>
            <person name="Kobayashi Y."/>
        </authorList>
    </citation>
    <scope>NUCLEOTIDE SEQUENCE [LARGE SCALE GENOMIC DNA]</scope>
    <source>
        <strain evidence="3 4">HR1</strain>
    </source>
</reference>
<dbReference type="Pfam" id="PF25482">
    <property type="entry name" value="DUF7905"/>
    <property type="match status" value="1"/>
</dbReference>
<feature type="region of interest" description="Disordered" evidence="1">
    <location>
        <begin position="269"/>
        <end position="314"/>
    </location>
</feature>
<organism evidence="3 4">
    <name type="scientific">Rhizophagus clarus</name>
    <dbReference type="NCBI Taxonomy" id="94130"/>
    <lineage>
        <taxon>Eukaryota</taxon>
        <taxon>Fungi</taxon>
        <taxon>Fungi incertae sedis</taxon>
        <taxon>Mucoromycota</taxon>
        <taxon>Glomeromycotina</taxon>
        <taxon>Glomeromycetes</taxon>
        <taxon>Glomerales</taxon>
        <taxon>Glomeraceae</taxon>
        <taxon>Rhizophagus</taxon>
    </lineage>
</organism>
<evidence type="ECO:0000259" key="2">
    <source>
        <dbReference type="Pfam" id="PF25482"/>
    </source>
</evidence>
<dbReference type="AlphaFoldDB" id="A0A2Z6RPY2"/>
<dbReference type="Proteomes" id="UP000247702">
    <property type="component" value="Unassembled WGS sequence"/>
</dbReference>
<feature type="domain" description="DUF7905" evidence="2">
    <location>
        <begin position="418"/>
        <end position="699"/>
    </location>
</feature>
<feature type="region of interest" description="Disordered" evidence="1">
    <location>
        <begin position="327"/>
        <end position="388"/>
    </location>
</feature>
<gene>
    <name evidence="3" type="ORF">RclHR1_00580019</name>
</gene>
<sequence length="736" mass="84977">MSVLYSIRTMWDWNDDGMARIEEMCRQIGRDNNTKIKYIIDKQSFEIEGDDYKGLDDSRDELLKVLNALAGSATQSLIIPRRSKKIKSKSMQVDLPPGLPPPLPFEKENIPTMTQEEEVANDTELEDGVFKFNPRIQESNIPDIFGWNRKEAFFTTCDYWNDICKECGVAGEIIENKRRVVFTKGRERDVEEAIKRLEQLQEDFLRPPLNHIHVPLVHYPNQYTMFKLHFCHIFKHPYFSKTVKLDIKDFYVLIPATLDPLTQKYVLPRDMPEGNLRKSNDNDQRNRMEHQWQEDNREEERASKGKNKAVSSNDDFYQNASRNWASIPQPKESQWSQSAPPNSNSMNAFPALSASRDQNRRSSNSGRPFPPENQRSSANEDTLIDFDDSPPIIKRSIRQQNPNKNNYSDAENKPTIGRMVRDYNFAKMKNVLVERLEYARARKGEVRFFGSLGKAYFTKVNEEVKGKLWDFSDLKDVIVSGYGVNPRFNEIASYDNNLIAGFIEVLGSNPINRSKSAYYEIKAKARNAPQGPSADVTMYVNMGFVSLEKVMLNWEPLVNIDWTILDRKIDFSAILTTRRAIRHDVKPFSTFIKKVSVTPNNRAISFENVKDFLEVKSINFKQVTKFKLHFPFIAEVSRVERLEIVEQPNSIKKIGKTGPKNSVHFTIEVYNDQHREAFKKNMSLGTGEVAKWTVDDVLGSSPNRNNLVEFVKTMLLLVERCNKAAELRSQQTTTEN</sequence>
<feature type="compositionally biased region" description="Polar residues" evidence="1">
    <location>
        <begin position="327"/>
        <end position="347"/>
    </location>
</feature>
<evidence type="ECO:0000313" key="3">
    <source>
        <dbReference type="EMBL" id="GBC04654.1"/>
    </source>
</evidence>
<comment type="caution">
    <text evidence="3">The sequence shown here is derived from an EMBL/GenBank/DDBJ whole genome shotgun (WGS) entry which is preliminary data.</text>
</comment>
<protein>
    <recommendedName>
        <fullName evidence="2">DUF7905 domain-containing protein</fullName>
    </recommendedName>
</protein>
<evidence type="ECO:0000313" key="4">
    <source>
        <dbReference type="Proteomes" id="UP000247702"/>
    </source>
</evidence>
<dbReference type="EMBL" id="BEXD01003959">
    <property type="protein sequence ID" value="GBC04654.1"/>
    <property type="molecule type" value="Genomic_DNA"/>
</dbReference>
<accession>A0A2Z6RPY2</accession>
<dbReference type="STRING" id="94130.A0A2Z6RPY2"/>
<name>A0A2Z6RPY2_9GLOM</name>
<proteinExistence type="predicted"/>